<protein>
    <submittedName>
        <fullName evidence="1">Autoinhibited Ca(2+)-ATPase, putative</fullName>
    </submittedName>
</protein>
<dbReference type="EMBL" id="CM001223">
    <property type="protein sequence ID" value="AES82681.1"/>
    <property type="molecule type" value="Genomic_DNA"/>
</dbReference>
<reference evidence="1 3" key="2">
    <citation type="journal article" date="2014" name="BMC Genomics">
        <title>An improved genome release (version Mt4.0) for the model legume Medicago truncatula.</title>
        <authorList>
            <person name="Tang H."/>
            <person name="Krishnakumar V."/>
            <person name="Bidwell S."/>
            <person name="Rosen B."/>
            <person name="Chan A."/>
            <person name="Zhou S."/>
            <person name="Gentzbittel L."/>
            <person name="Childs K.L."/>
            <person name="Yandell M."/>
            <person name="Gundlach H."/>
            <person name="Mayer K.F."/>
            <person name="Schwartz D.C."/>
            <person name="Town C.D."/>
        </authorList>
    </citation>
    <scope>GENOME REANNOTATION</scope>
    <source>
        <strain evidence="2 3">cv. Jemalong A17</strain>
    </source>
</reference>
<organism evidence="1 3">
    <name type="scientific">Medicago truncatula</name>
    <name type="common">Barrel medic</name>
    <name type="synonym">Medicago tribuloides</name>
    <dbReference type="NCBI Taxonomy" id="3880"/>
    <lineage>
        <taxon>Eukaryota</taxon>
        <taxon>Viridiplantae</taxon>
        <taxon>Streptophyta</taxon>
        <taxon>Embryophyta</taxon>
        <taxon>Tracheophyta</taxon>
        <taxon>Spermatophyta</taxon>
        <taxon>Magnoliopsida</taxon>
        <taxon>eudicotyledons</taxon>
        <taxon>Gunneridae</taxon>
        <taxon>Pentapetalae</taxon>
        <taxon>rosids</taxon>
        <taxon>fabids</taxon>
        <taxon>Fabales</taxon>
        <taxon>Fabaceae</taxon>
        <taxon>Papilionoideae</taxon>
        <taxon>50 kb inversion clade</taxon>
        <taxon>NPAAA clade</taxon>
        <taxon>Hologalegina</taxon>
        <taxon>IRL clade</taxon>
        <taxon>Trifolieae</taxon>
        <taxon>Medicago</taxon>
    </lineage>
</organism>
<dbReference type="AlphaFoldDB" id="G7L1Y3"/>
<dbReference type="STRING" id="3880.G7L1Y3"/>
<dbReference type="HOGENOM" id="CLU_2501387_0_0_1"/>
<keyword evidence="3" id="KW-1185">Reference proteome</keyword>
<dbReference type="PaxDb" id="3880-AES82681"/>
<dbReference type="EnsemblPlants" id="AES82681">
    <property type="protein sequence ID" value="AES82681"/>
    <property type="gene ID" value="MTR_7g116190"/>
</dbReference>
<evidence type="ECO:0000313" key="2">
    <source>
        <dbReference type="EnsemblPlants" id="AES82681"/>
    </source>
</evidence>
<proteinExistence type="predicted"/>
<accession>G7L1Y3</accession>
<gene>
    <name evidence="1" type="ordered locus">MTR_7g116190</name>
</gene>
<evidence type="ECO:0000313" key="1">
    <source>
        <dbReference type="EMBL" id="AES82681.1"/>
    </source>
</evidence>
<reference evidence="1 3" key="1">
    <citation type="journal article" date="2011" name="Nature">
        <title>The Medicago genome provides insight into the evolution of rhizobial symbioses.</title>
        <authorList>
            <person name="Young N.D."/>
            <person name="Debelle F."/>
            <person name="Oldroyd G.E."/>
            <person name="Geurts R."/>
            <person name="Cannon S.B."/>
            <person name="Udvardi M.K."/>
            <person name="Benedito V.A."/>
            <person name="Mayer K.F."/>
            <person name="Gouzy J."/>
            <person name="Schoof H."/>
            <person name="Van de Peer Y."/>
            <person name="Proost S."/>
            <person name="Cook D.R."/>
            <person name="Meyers B.C."/>
            <person name="Spannagl M."/>
            <person name="Cheung F."/>
            <person name="De Mita S."/>
            <person name="Krishnakumar V."/>
            <person name="Gundlach H."/>
            <person name="Zhou S."/>
            <person name="Mudge J."/>
            <person name="Bharti A.K."/>
            <person name="Murray J.D."/>
            <person name="Naoumkina M.A."/>
            <person name="Rosen B."/>
            <person name="Silverstein K.A."/>
            <person name="Tang H."/>
            <person name="Rombauts S."/>
            <person name="Zhao P.X."/>
            <person name="Zhou P."/>
            <person name="Barbe V."/>
            <person name="Bardou P."/>
            <person name="Bechner M."/>
            <person name="Bellec A."/>
            <person name="Berger A."/>
            <person name="Berges H."/>
            <person name="Bidwell S."/>
            <person name="Bisseling T."/>
            <person name="Choisne N."/>
            <person name="Couloux A."/>
            <person name="Denny R."/>
            <person name="Deshpande S."/>
            <person name="Dai X."/>
            <person name="Doyle J.J."/>
            <person name="Dudez A.M."/>
            <person name="Farmer A.D."/>
            <person name="Fouteau S."/>
            <person name="Franken C."/>
            <person name="Gibelin C."/>
            <person name="Gish J."/>
            <person name="Goldstein S."/>
            <person name="Gonzalez A.J."/>
            <person name="Green P.J."/>
            <person name="Hallab A."/>
            <person name="Hartog M."/>
            <person name="Hua A."/>
            <person name="Humphray S.J."/>
            <person name="Jeong D.H."/>
            <person name="Jing Y."/>
            <person name="Jocker A."/>
            <person name="Kenton S.M."/>
            <person name="Kim D.J."/>
            <person name="Klee K."/>
            <person name="Lai H."/>
            <person name="Lang C."/>
            <person name="Lin S."/>
            <person name="Macmil S.L."/>
            <person name="Magdelenat G."/>
            <person name="Matthews L."/>
            <person name="McCorrison J."/>
            <person name="Monaghan E.L."/>
            <person name="Mun J.H."/>
            <person name="Najar F.Z."/>
            <person name="Nicholson C."/>
            <person name="Noirot C."/>
            <person name="O'Bleness M."/>
            <person name="Paule C.R."/>
            <person name="Poulain J."/>
            <person name="Prion F."/>
            <person name="Qin B."/>
            <person name="Qu C."/>
            <person name="Retzel E.F."/>
            <person name="Riddle C."/>
            <person name="Sallet E."/>
            <person name="Samain S."/>
            <person name="Samson N."/>
            <person name="Sanders I."/>
            <person name="Saurat O."/>
            <person name="Scarpelli C."/>
            <person name="Schiex T."/>
            <person name="Segurens B."/>
            <person name="Severin A.J."/>
            <person name="Sherrier D.J."/>
            <person name="Shi R."/>
            <person name="Sims S."/>
            <person name="Singer S.R."/>
            <person name="Sinharoy S."/>
            <person name="Sterck L."/>
            <person name="Viollet A."/>
            <person name="Wang B.B."/>
            <person name="Wang K."/>
            <person name="Wang M."/>
            <person name="Wang X."/>
            <person name="Warfsmann J."/>
            <person name="Weissenbach J."/>
            <person name="White D.D."/>
            <person name="White J.D."/>
            <person name="Wiley G.B."/>
            <person name="Wincker P."/>
            <person name="Xing Y."/>
            <person name="Yang L."/>
            <person name="Yao Z."/>
            <person name="Ying F."/>
            <person name="Zhai J."/>
            <person name="Zhou L."/>
            <person name="Zuber A."/>
            <person name="Denarie J."/>
            <person name="Dixon R.A."/>
            <person name="May G.D."/>
            <person name="Schwartz D.C."/>
            <person name="Rogers J."/>
            <person name="Quetier F."/>
            <person name="Town C.D."/>
            <person name="Roe B.A."/>
        </authorList>
    </citation>
    <scope>NUCLEOTIDE SEQUENCE [LARGE SCALE GENOMIC DNA]</scope>
    <source>
        <strain evidence="1">A17</strain>
        <strain evidence="2 3">cv. Jemalong A17</strain>
    </source>
</reference>
<reference evidence="2" key="3">
    <citation type="submission" date="2015-04" db="UniProtKB">
        <authorList>
            <consortium name="EnsemblPlants"/>
        </authorList>
    </citation>
    <scope>IDENTIFICATION</scope>
    <source>
        <strain evidence="2">cv. Jemalong A17</strain>
    </source>
</reference>
<evidence type="ECO:0000313" key="3">
    <source>
        <dbReference type="Proteomes" id="UP000002051"/>
    </source>
</evidence>
<name>G7L1Y3_MEDTR</name>
<sequence length="86" mass="9568">MFPTASISAGNLYRSQNCRKLISQPKPQETYTAAKSSVFPVENSNEFNAPKQDEFNIFKGVTRNSLFMVIEGLTIVLQVSLVTNPL</sequence>
<dbReference type="Proteomes" id="UP000002051">
    <property type="component" value="Unassembled WGS sequence"/>
</dbReference>